<dbReference type="Gene3D" id="3.40.50.300">
    <property type="entry name" value="P-loop containing nucleotide triphosphate hydrolases"/>
    <property type="match status" value="1"/>
</dbReference>
<accession>A0A1L7XC12</accession>
<proteinExistence type="predicted"/>
<evidence type="ECO:0000313" key="3">
    <source>
        <dbReference type="Proteomes" id="UP000184330"/>
    </source>
</evidence>
<evidence type="ECO:0000313" key="2">
    <source>
        <dbReference type="EMBL" id="CZR62563.1"/>
    </source>
</evidence>
<keyword evidence="3" id="KW-1185">Reference proteome</keyword>
<name>A0A1L7XC12_9HELO</name>
<dbReference type="NCBIfam" id="NF040586">
    <property type="entry name" value="FxSxx_TPR"/>
    <property type="match status" value="1"/>
</dbReference>
<dbReference type="Gene3D" id="1.25.40.10">
    <property type="entry name" value="Tetratricopeptide repeat domain"/>
    <property type="match status" value="2"/>
</dbReference>
<dbReference type="SUPFAM" id="SSF81901">
    <property type="entry name" value="HCP-like"/>
    <property type="match status" value="1"/>
</dbReference>
<dbReference type="SUPFAM" id="SSF48452">
    <property type="entry name" value="TPR-like"/>
    <property type="match status" value="1"/>
</dbReference>
<gene>
    <name evidence="2" type="ORF">PAC_12460</name>
</gene>
<dbReference type="Pfam" id="PF00931">
    <property type="entry name" value="NB-ARC"/>
    <property type="match status" value="1"/>
</dbReference>
<evidence type="ECO:0000259" key="1">
    <source>
        <dbReference type="Pfam" id="PF00931"/>
    </source>
</evidence>
<dbReference type="InterPro" id="IPR002182">
    <property type="entry name" value="NB-ARC"/>
</dbReference>
<dbReference type="InterPro" id="IPR011990">
    <property type="entry name" value="TPR-like_helical_dom_sf"/>
</dbReference>
<dbReference type="OrthoDB" id="626167at2759"/>
<dbReference type="Proteomes" id="UP000184330">
    <property type="component" value="Unassembled WGS sequence"/>
</dbReference>
<dbReference type="InterPro" id="IPR027417">
    <property type="entry name" value="P-loop_NTPase"/>
</dbReference>
<dbReference type="InterPro" id="IPR053137">
    <property type="entry name" value="NLR-like"/>
</dbReference>
<dbReference type="AlphaFoldDB" id="A0A1L7XC12"/>
<organism evidence="2 3">
    <name type="scientific">Phialocephala subalpina</name>
    <dbReference type="NCBI Taxonomy" id="576137"/>
    <lineage>
        <taxon>Eukaryota</taxon>
        <taxon>Fungi</taxon>
        <taxon>Dikarya</taxon>
        <taxon>Ascomycota</taxon>
        <taxon>Pezizomycotina</taxon>
        <taxon>Leotiomycetes</taxon>
        <taxon>Helotiales</taxon>
        <taxon>Mollisiaceae</taxon>
        <taxon>Phialocephala</taxon>
        <taxon>Phialocephala fortinii species complex</taxon>
    </lineage>
</organism>
<dbReference type="EMBL" id="FJOG01000021">
    <property type="protein sequence ID" value="CZR62563.1"/>
    <property type="molecule type" value="Genomic_DNA"/>
</dbReference>
<dbReference type="Pfam" id="PF13424">
    <property type="entry name" value="TPR_12"/>
    <property type="match status" value="2"/>
</dbReference>
<dbReference type="SUPFAM" id="SSF52540">
    <property type="entry name" value="P-loop containing nucleoside triphosphate hydrolases"/>
    <property type="match status" value="1"/>
</dbReference>
<dbReference type="SMART" id="SM00028">
    <property type="entry name" value="TPR"/>
    <property type="match status" value="7"/>
</dbReference>
<reference evidence="2 3" key="1">
    <citation type="submission" date="2016-03" db="EMBL/GenBank/DDBJ databases">
        <authorList>
            <person name="Ploux O."/>
        </authorList>
    </citation>
    <scope>NUCLEOTIDE SEQUENCE [LARGE SCALE GENOMIC DNA]</scope>
    <source>
        <strain evidence="2 3">UAMH 11012</strain>
    </source>
</reference>
<dbReference type="PANTHER" id="PTHR46082">
    <property type="entry name" value="ATP/GTP-BINDING PROTEIN-RELATED"/>
    <property type="match status" value="1"/>
</dbReference>
<dbReference type="GO" id="GO:0043531">
    <property type="term" value="F:ADP binding"/>
    <property type="evidence" value="ECO:0007669"/>
    <property type="project" value="InterPro"/>
</dbReference>
<protein>
    <recommendedName>
        <fullName evidence="1">NB-ARC domain-containing protein</fullName>
    </recommendedName>
</protein>
<sequence length="1002" mass="113225">MEILATIGLVGNIIQFVDFSAKLISKSAQLYQSSKGALEENIDIETATNRLILLNNKIKDSATTAGDQSLESLCKSCSTVTIELLAALDKVKVRGKQQKRESISKALQTIYGKEKINKLERQLAEFRQELNLHLTVDLRVQVRRLMQERSDVPDLDSTTKEIIHAIAKQEEIFRTTHDRQIISMEAIQDELVNFRHEIIREIERHKRDIYIGKQEREVFSLGNVDFSIPPQLEFSRNTNFVGRDEILQRIHESIMSQRRQASDPIKLSIIGMGGIGKTQIIQEYAYKHQREFSSVFWVKANSYDSAVNSYFTIAQALVNHAGPSVQKTGLVGILDKTNLDYLSEAFARRVVQAVKYWLTLEGNNKWLLLFDNWDNLQDERMESLIPNGGSGVVLITSRRQDWARNGCSLEIAEMEEAASLKLLSRNSLSKYGESNQDDHNAAKEVVQALGYLPLAVDQAGAYIHKLKISVRTYLCRLNKNAKVLSQKPPAQMWPYHETVLSTWEISLKEIEGENAEALEILQICAFLTGEDMNEQLLRYGFEFARMDSLALALEDAMGTLFAFSLAKRQGADDGFSTHTMIQTCVRERLGQSDKQKFAEKAVLVVAGAISKIALDSRSNWITSRQLLSHVASCEKYLKSPLQNNEAFYSTRALFILGQFCSRFSQHDRAIAWFKKDLDGVQHLSLLASLEDRFGIATAMLFKGQLYEALAQFECLYAEASKNIGVKRALTCNIANSLGLACKKLGRYEKALGWYQVSLAEVVGIFGEADQRTLATLNNIGVLQKELKKYPDACKTLESVLRQKEAVLGEEDPSTLETVMNVGVVYGHSQRYDEALCFLQRALSGKEKYWGKDSPNTIDVKGNIANVYLKQGRLEKAIELYKATLDGHKKAYSHSMHQSIFITTSCLGDAYYRQGCYKESLKWYYEALSGREQILGKGSVQALETICSIANVFLKQGRFWEAIHWYKRALDGFRNACGTEDFRVRSVEKEVRALLLHLYGLSS</sequence>
<feature type="domain" description="NB-ARC" evidence="1">
    <location>
        <begin position="249"/>
        <end position="423"/>
    </location>
</feature>
<dbReference type="InterPro" id="IPR019734">
    <property type="entry name" value="TPR_rpt"/>
</dbReference>
<dbReference type="PANTHER" id="PTHR46082:SF6">
    <property type="entry name" value="AAA+ ATPASE DOMAIN-CONTAINING PROTEIN-RELATED"/>
    <property type="match status" value="1"/>
</dbReference>
<dbReference type="STRING" id="576137.A0A1L7XC12"/>